<dbReference type="EnsemblPlants" id="AVESA.00010b.r2.4CG1252420.1">
    <property type="protein sequence ID" value="AVESA.00010b.r2.4CG1252420.1.CDS"/>
    <property type="gene ID" value="AVESA.00010b.r2.4CG1252420"/>
</dbReference>
<proteinExistence type="predicted"/>
<evidence type="ECO:0000313" key="1">
    <source>
        <dbReference type="EnsemblPlants" id="AVESA.00010b.r2.4CG1252420.1.CDS"/>
    </source>
</evidence>
<name>A0ACD5WL19_AVESA</name>
<organism evidence="1 2">
    <name type="scientific">Avena sativa</name>
    <name type="common">Oat</name>
    <dbReference type="NCBI Taxonomy" id="4498"/>
    <lineage>
        <taxon>Eukaryota</taxon>
        <taxon>Viridiplantae</taxon>
        <taxon>Streptophyta</taxon>
        <taxon>Embryophyta</taxon>
        <taxon>Tracheophyta</taxon>
        <taxon>Spermatophyta</taxon>
        <taxon>Magnoliopsida</taxon>
        <taxon>Liliopsida</taxon>
        <taxon>Poales</taxon>
        <taxon>Poaceae</taxon>
        <taxon>BOP clade</taxon>
        <taxon>Pooideae</taxon>
        <taxon>Poodae</taxon>
        <taxon>Poeae</taxon>
        <taxon>Poeae Chloroplast Group 1 (Aveneae type)</taxon>
        <taxon>Aveninae</taxon>
        <taxon>Avena</taxon>
    </lineage>
</organism>
<reference evidence="1" key="1">
    <citation type="submission" date="2021-05" db="EMBL/GenBank/DDBJ databases">
        <authorList>
            <person name="Scholz U."/>
            <person name="Mascher M."/>
            <person name="Fiebig A."/>
        </authorList>
    </citation>
    <scope>NUCLEOTIDE SEQUENCE [LARGE SCALE GENOMIC DNA]</scope>
</reference>
<keyword evidence="2" id="KW-1185">Reference proteome</keyword>
<reference evidence="1" key="2">
    <citation type="submission" date="2025-09" db="UniProtKB">
        <authorList>
            <consortium name="EnsemblPlants"/>
        </authorList>
    </citation>
    <scope>IDENTIFICATION</scope>
</reference>
<protein>
    <submittedName>
        <fullName evidence="1">Uncharacterized protein</fullName>
    </submittedName>
</protein>
<accession>A0ACD5WL19</accession>
<evidence type="ECO:0000313" key="2">
    <source>
        <dbReference type="Proteomes" id="UP001732700"/>
    </source>
</evidence>
<dbReference type="Proteomes" id="UP001732700">
    <property type="component" value="Chromosome 4C"/>
</dbReference>
<sequence>MEKLGANPANSCPLTPLGFLERAATVFGDCPSVVYGSAVFTWSQTHRRCLRLASALVSLGISRRDVVSVLLPNVPAMYEAHFGVPMSGAVLNTINTRLDARTVSVLLRHSGSRLVLVDPALVPLLDDALRLLPPGHPAPRVVLVEDPSEKDPTPAAALTYERLLEMGDPDFVWVRPTSEWDPMVLNYTSGTTSAPKGVVHCHRGIFLVTLDSLVDWAVPPRPTYLWTLPMFHANGWSFPWGMAAVGGTNVCLRRVDAASVYAAIAAHGVTHLCGAPVVLGMLADAPEDARRPLPGKVRILTAGAPPPADVLHRVEAIGFDVGHGYGLTETGGHVVSCAWKGEWDKLPASGRARLKARQGVRTPGMTEVDIVDGDTGRSVPRDGATMGEIVLRCGCIMLGYLNDGEATKAAVREDGWFYTGDVGVMHPDGYLEIRDRSKDVIISGGENISSVEVESVLYGHPAVNEAAVVARPDEFWGETPCAFVSLKDGAVTAADVMAWCRERMAGYMVPKTVVFRAELPKTSTGKIQKYVLRNLAKEMGPTRRGSSSKM</sequence>